<dbReference type="HOGENOM" id="CLU_2892711_0_0_1"/>
<reference evidence="2" key="1">
    <citation type="journal article" date="2013" name="Nat. Commun.">
        <title>Whole-genome sequencing of Oryza brachyantha reveals mechanisms underlying Oryza genome evolution.</title>
        <authorList>
            <person name="Chen J."/>
            <person name="Huang Q."/>
            <person name="Gao D."/>
            <person name="Wang J."/>
            <person name="Lang Y."/>
            <person name="Liu T."/>
            <person name="Li B."/>
            <person name="Bai Z."/>
            <person name="Luis Goicoechea J."/>
            <person name="Liang C."/>
            <person name="Chen C."/>
            <person name="Zhang W."/>
            <person name="Sun S."/>
            <person name="Liao Y."/>
            <person name="Zhang X."/>
            <person name="Yang L."/>
            <person name="Song C."/>
            <person name="Wang M."/>
            <person name="Shi J."/>
            <person name="Liu G."/>
            <person name="Liu J."/>
            <person name="Zhou H."/>
            <person name="Zhou W."/>
            <person name="Yu Q."/>
            <person name="An N."/>
            <person name="Chen Y."/>
            <person name="Cai Q."/>
            <person name="Wang B."/>
            <person name="Liu B."/>
            <person name="Min J."/>
            <person name="Huang Y."/>
            <person name="Wu H."/>
            <person name="Li Z."/>
            <person name="Zhang Y."/>
            <person name="Yin Y."/>
            <person name="Song W."/>
            <person name="Jiang J."/>
            <person name="Jackson S.A."/>
            <person name="Wing R.A."/>
            <person name="Wang J."/>
            <person name="Chen M."/>
        </authorList>
    </citation>
    <scope>NUCLEOTIDE SEQUENCE [LARGE SCALE GENOMIC DNA]</scope>
    <source>
        <strain evidence="2">cv. IRGC 101232</strain>
    </source>
</reference>
<feature type="signal peptide" evidence="1">
    <location>
        <begin position="1"/>
        <end position="17"/>
    </location>
</feature>
<keyword evidence="1" id="KW-0732">Signal</keyword>
<name>J3LYX3_ORYBR</name>
<organism evidence="2">
    <name type="scientific">Oryza brachyantha</name>
    <name type="common">malo sina</name>
    <dbReference type="NCBI Taxonomy" id="4533"/>
    <lineage>
        <taxon>Eukaryota</taxon>
        <taxon>Viridiplantae</taxon>
        <taxon>Streptophyta</taxon>
        <taxon>Embryophyta</taxon>
        <taxon>Tracheophyta</taxon>
        <taxon>Spermatophyta</taxon>
        <taxon>Magnoliopsida</taxon>
        <taxon>Liliopsida</taxon>
        <taxon>Poales</taxon>
        <taxon>Poaceae</taxon>
        <taxon>BOP clade</taxon>
        <taxon>Oryzoideae</taxon>
        <taxon>Oryzeae</taxon>
        <taxon>Oryzinae</taxon>
        <taxon>Oryza</taxon>
    </lineage>
</organism>
<sequence>MAWKAFFFFCIGYGLRSSPVSLGLWIVDTGLAWNFDVHLAANQPYVISESIFVHAFQSRIMCE</sequence>
<proteinExistence type="predicted"/>
<evidence type="ECO:0008006" key="4">
    <source>
        <dbReference type="Google" id="ProtNLM"/>
    </source>
</evidence>
<evidence type="ECO:0000313" key="3">
    <source>
        <dbReference type="Proteomes" id="UP000006038"/>
    </source>
</evidence>
<feature type="chain" id="PRO_5003773160" description="Secreted protein" evidence="1">
    <location>
        <begin position="18"/>
        <end position="63"/>
    </location>
</feature>
<protein>
    <recommendedName>
        <fullName evidence="4">Secreted protein</fullName>
    </recommendedName>
</protein>
<evidence type="ECO:0000256" key="1">
    <source>
        <dbReference type="SAM" id="SignalP"/>
    </source>
</evidence>
<accession>J3LYX3</accession>
<dbReference type="Gramene" id="OB04G23480.1">
    <property type="protein sequence ID" value="OB04G23480.1"/>
    <property type="gene ID" value="OB04G23480"/>
</dbReference>
<keyword evidence="3" id="KW-1185">Reference proteome</keyword>
<evidence type="ECO:0000313" key="2">
    <source>
        <dbReference type="EnsemblPlants" id="OB04G23480.1"/>
    </source>
</evidence>
<dbReference type="Proteomes" id="UP000006038">
    <property type="component" value="Chromosome 4"/>
</dbReference>
<dbReference type="EnsemblPlants" id="OB04G23480.1">
    <property type="protein sequence ID" value="OB04G23480.1"/>
    <property type="gene ID" value="OB04G23480"/>
</dbReference>
<dbReference type="AlphaFoldDB" id="J3LYX3"/>
<reference evidence="2" key="2">
    <citation type="submission" date="2013-04" db="UniProtKB">
        <authorList>
            <consortium name="EnsemblPlants"/>
        </authorList>
    </citation>
    <scope>IDENTIFICATION</scope>
</reference>